<dbReference type="PANTHER" id="PTHR43304">
    <property type="entry name" value="PHYTOCHROME-LIKE PROTEIN CPH1"/>
    <property type="match status" value="1"/>
</dbReference>
<dbReference type="HOGENOM" id="CLU_328987_0_0_10"/>
<dbReference type="InterPro" id="IPR000014">
    <property type="entry name" value="PAS"/>
</dbReference>
<dbReference type="NCBIfam" id="TIGR00229">
    <property type="entry name" value="sensory_box"/>
    <property type="match status" value="2"/>
</dbReference>
<keyword evidence="6" id="KW-0175">Coiled coil</keyword>
<dbReference type="SUPFAM" id="SSF55874">
    <property type="entry name" value="ATPase domain of HSP90 chaperone/DNA topoisomerase II/histidine kinase"/>
    <property type="match status" value="1"/>
</dbReference>
<dbReference type="Gene3D" id="2.10.70.100">
    <property type="match status" value="1"/>
</dbReference>
<name>G0L8N9_ZOBGA</name>
<evidence type="ECO:0000256" key="4">
    <source>
        <dbReference type="ARBA" id="ARBA00022679"/>
    </source>
</evidence>
<dbReference type="Pfam" id="PF02518">
    <property type="entry name" value="HATPase_c"/>
    <property type="match status" value="1"/>
</dbReference>
<accession>G0L8N9</accession>
<dbReference type="PROSITE" id="PS50113">
    <property type="entry name" value="PAC"/>
    <property type="match status" value="3"/>
</dbReference>
<feature type="domain" description="PAC" evidence="9">
    <location>
        <begin position="56"/>
        <end position="108"/>
    </location>
</feature>
<reference evidence="10 11" key="2">
    <citation type="journal article" date="2012" name="Environ. Microbiol.">
        <title>Characterization of the first alginolytic operons in a marine bacterium: from their emergence in marine Flavobacteriia to their independent transfers to marine Proteobacteria and human gut Bacteroides.</title>
        <authorList>
            <person name="Thomas F."/>
            <person name="Barbeyron T."/>
            <person name="Tonon T."/>
            <person name="Genicot S."/>
            <person name="Czjzek M."/>
            <person name="Michel G."/>
        </authorList>
    </citation>
    <scope>NUCLEOTIDE SEQUENCE [LARGE SCALE GENOMIC DNA]</scope>
    <source>
        <strain evidence="11">DSM 12802 / CCUG 47099 / CIP 106680 / NCIMB 13871 / Dsij</strain>
    </source>
</reference>
<dbReference type="PANTHER" id="PTHR43304:SF1">
    <property type="entry name" value="PAC DOMAIN-CONTAINING PROTEIN"/>
    <property type="match status" value="1"/>
</dbReference>
<dbReference type="STRING" id="63186.ZOBELLIA_3584"/>
<dbReference type="InterPro" id="IPR035965">
    <property type="entry name" value="PAS-like_dom_sf"/>
</dbReference>
<dbReference type="GO" id="GO:0004673">
    <property type="term" value="F:protein histidine kinase activity"/>
    <property type="evidence" value="ECO:0007669"/>
    <property type="project" value="UniProtKB-EC"/>
</dbReference>
<gene>
    <name evidence="10" type="ordered locus">zobellia_3584</name>
</gene>
<dbReference type="EC" id="2.7.13.3" evidence="2"/>
<dbReference type="KEGG" id="zga:ZOBELLIA_3584"/>
<feature type="coiled-coil region" evidence="6">
    <location>
        <begin position="616"/>
        <end position="643"/>
    </location>
</feature>
<feature type="domain" description="PAS" evidence="8">
    <location>
        <begin position="236"/>
        <end position="307"/>
    </location>
</feature>
<organism evidence="10 11">
    <name type="scientific">Zobellia galactanivorans (strain DSM 12802 / CCUG 47099 / CIP 106680 / NCIMB 13871 / Dsij)</name>
    <dbReference type="NCBI Taxonomy" id="63186"/>
    <lineage>
        <taxon>Bacteria</taxon>
        <taxon>Pseudomonadati</taxon>
        <taxon>Bacteroidota</taxon>
        <taxon>Flavobacteriia</taxon>
        <taxon>Flavobacteriales</taxon>
        <taxon>Flavobacteriaceae</taxon>
        <taxon>Zobellia</taxon>
    </lineage>
</organism>
<dbReference type="InterPro" id="IPR004358">
    <property type="entry name" value="Sig_transdc_His_kin-like_C"/>
</dbReference>
<dbReference type="InterPro" id="IPR005467">
    <property type="entry name" value="His_kinase_dom"/>
</dbReference>
<dbReference type="SMART" id="SM00387">
    <property type="entry name" value="HATPase_c"/>
    <property type="match status" value="1"/>
</dbReference>
<evidence type="ECO:0000256" key="2">
    <source>
        <dbReference type="ARBA" id="ARBA00012438"/>
    </source>
</evidence>
<dbReference type="InterPro" id="IPR052162">
    <property type="entry name" value="Sensor_kinase/Photoreceptor"/>
</dbReference>
<dbReference type="SUPFAM" id="SSF55785">
    <property type="entry name" value="PYP-like sensor domain (PAS domain)"/>
    <property type="match status" value="5"/>
</dbReference>
<keyword evidence="5 10" id="KW-0418">Kinase</keyword>
<evidence type="ECO:0000259" key="9">
    <source>
        <dbReference type="PROSITE" id="PS50113"/>
    </source>
</evidence>
<feature type="domain" description="PAC" evidence="9">
    <location>
        <begin position="324"/>
        <end position="376"/>
    </location>
</feature>
<protein>
    <recommendedName>
        <fullName evidence="2">histidine kinase</fullName>
        <ecNumber evidence="2">2.7.13.3</ecNumber>
    </recommendedName>
</protein>
<feature type="domain" description="Histidine kinase" evidence="7">
    <location>
        <begin position="650"/>
        <end position="861"/>
    </location>
</feature>
<evidence type="ECO:0000313" key="11">
    <source>
        <dbReference type="Proteomes" id="UP000008898"/>
    </source>
</evidence>
<evidence type="ECO:0000256" key="6">
    <source>
        <dbReference type="SAM" id="Coils"/>
    </source>
</evidence>
<feature type="domain" description="PAS" evidence="8">
    <location>
        <begin position="498"/>
        <end position="568"/>
    </location>
</feature>
<feature type="domain" description="PAC" evidence="9">
    <location>
        <begin position="452"/>
        <end position="504"/>
    </location>
</feature>
<keyword evidence="11" id="KW-1185">Reference proteome</keyword>
<keyword evidence="3" id="KW-0597">Phosphoprotein</keyword>
<dbReference type="PRINTS" id="PR00344">
    <property type="entry name" value="BCTRLSENSOR"/>
</dbReference>
<dbReference type="PROSITE" id="PS50109">
    <property type="entry name" value="HIS_KIN"/>
    <property type="match status" value="1"/>
</dbReference>
<dbReference type="SMART" id="SM00091">
    <property type="entry name" value="PAS"/>
    <property type="match status" value="2"/>
</dbReference>
<evidence type="ECO:0000256" key="1">
    <source>
        <dbReference type="ARBA" id="ARBA00000085"/>
    </source>
</evidence>
<proteinExistence type="predicted"/>
<evidence type="ECO:0000313" key="10">
    <source>
        <dbReference type="EMBL" id="CAZ97722.1"/>
    </source>
</evidence>
<comment type="catalytic activity">
    <reaction evidence="1">
        <text>ATP + protein L-histidine = ADP + protein N-phospho-L-histidine.</text>
        <dbReference type="EC" id="2.7.13.3"/>
    </reaction>
</comment>
<evidence type="ECO:0000259" key="8">
    <source>
        <dbReference type="PROSITE" id="PS50112"/>
    </source>
</evidence>
<evidence type="ECO:0000256" key="5">
    <source>
        <dbReference type="ARBA" id="ARBA00022777"/>
    </source>
</evidence>
<sequence>MLDKNMHCIAASQRWIKEYKLQGVEIVGRSYYDLFPKISESSKEIHQQCLTEAINTTDEAGFMDKNGVVKWLHWEIFPWFISEGEIGGLFINTIDITPHKENELKKERTEDIFAQTKEVARLGTWEIDLTDNKVYWSKITREIHEVAEDYSPNLEEAVNFFEEKYSRPKIKSLIQDVIENGKPFDLNFELITAKGNRRWVRVIGKPEIVDGNLKNVVGLVQDISDVTFSKLELNKAHAQLRSIFNSNHNVIFSTSESGFIDHFNKGAEKLLGYSAEEMIGKKTPADFLPLEEVKKFKYDVATLIGKSPVNFNHYSDITYEDLSDTREWNYIRKDGTSVPVQATVSNLRNEEGINIGFTVVATDISRLKEIERRLVIKNERLNYAEQLTKISHWRYRPYTNETFHSKNLLRILEIDNSTTMLTFEDFLSYIHPDDREVIIMHNKESLKSKVFQSYTHRIISAKGNIKIINNIGEVILDKKGEVVELIGTAQDVTELKMAEKKFKGLLESAPDAMVIINSSGYIQLTNKQTEHLFQFTSEELLNQPVSKIIPQEVLPISKKNISSFFNGSKVKQLGITEPLFGIRKTGQKIPVQINMAPLQTEEGTLVSLAVRDITKQKAAQRKILKAKENLEILAKTLTDKNQQLADFTHITSHNLRAPVSNLNSLLDIYKTTDSKTLRESLFDKFETVINHLTSTLNTLVETLKIKSEHNEDDIAEIKFKQVLHRTEEILAGEILKSGARITADFSECQTIRYHTIYIKSIFLNLISNAIKYRSEERILELEIKSMMVDGKIMLQFKDNGLGIDLEKHGNKLFGLNKVFHRHPEAKGVGLFLTKSQVEAMGGTITASSQVNVGTTFIINFN</sequence>
<dbReference type="InterPro" id="IPR003594">
    <property type="entry name" value="HATPase_dom"/>
</dbReference>
<dbReference type="AlphaFoldDB" id="G0L8N9"/>
<dbReference type="InterPro" id="IPR013656">
    <property type="entry name" value="PAS_4"/>
</dbReference>
<dbReference type="InterPro" id="IPR013655">
    <property type="entry name" value="PAS_fold_3"/>
</dbReference>
<dbReference type="Pfam" id="PF08448">
    <property type="entry name" value="PAS_4"/>
    <property type="match status" value="1"/>
</dbReference>
<dbReference type="InterPro" id="IPR001610">
    <property type="entry name" value="PAC"/>
</dbReference>
<dbReference type="CDD" id="cd00130">
    <property type="entry name" value="PAS"/>
    <property type="match status" value="3"/>
</dbReference>
<dbReference type="Pfam" id="PF08447">
    <property type="entry name" value="PAS_3"/>
    <property type="match status" value="1"/>
</dbReference>
<reference evidence="11" key="1">
    <citation type="submission" date="2009-07" db="EMBL/GenBank/DDBJ databases">
        <title>Complete genome sequence of Zobellia galactanivorans Dsij.</title>
        <authorList>
            <consortium name="Genoscope - CEA"/>
        </authorList>
    </citation>
    <scope>NUCLEOTIDE SEQUENCE [LARGE SCALE GENOMIC DNA]</scope>
    <source>
        <strain evidence="11">DSM 12802 / CCUG 47099 / CIP 106680 / NCIMB 13871 / Dsij</strain>
    </source>
</reference>
<dbReference type="PROSITE" id="PS50112">
    <property type="entry name" value="PAS"/>
    <property type="match status" value="2"/>
</dbReference>
<dbReference type="Gene3D" id="3.30.565.10">
    <property type="entry name" value="Histidine kinase-like ATPase, C-terminal domain"/>
    <property type="match status" value="1"/>
</dbReference>
<evidence type="ECO:0000259" key="7">
    <source>
        <dbReference type="PROSITE" id="PS50109"/>
    </source>
</evidence>
<dbReference type="EMBL" id="FP476056">
    <property type="protein sequence ID" value="CAZ97722.1"/>
    <property type="molecule type" value="Genomic_DNA"/>
</dbReference>
<evidence type="ECO:0000256" key="3">
    <source>
        <dbReference type="ARBA" id="ARBA00022553"/>
    </source>
</evidence>
<dbReference type="Gene3D" id="3.30.450.20">
    <property type="entry name" value="PAS domain"/>
    <property type="match status" value="5"/>
</dbReference>
<dbReference type="InterPro" id="IPR000700">
    <property type="entry name" value="PAS-assoc_C"/>
</dbReference>
<keyword evidence="4 10" id="KW-0808">Transferase</keyword>
<dbReference type="SMART" id="SM00086">
    <property type="entry name" value="PAC"/>
    <property type="match status" value="5"/>
</dbReference>
<dbReference type="Proteomes" id="UP000008898">
    <property type="component" value="Chromosome"/>
</dbReference>
<dbReference type="Gene3D" id="1.10.287.130">
    <property type="match status" value="1"/>
</dbReference>
<dbReference type="InterPro" id="IPR036890">
    <property type="entry name" value="HATPase_C_sf"/>
</dbReference>
<dbReference type="Pfam" id="PF13426">
    <property type="entry name" value="PAS_9"/>
    <property type="match status" value="3"/>
</dbReference>